<gene>
    <name evidence="1" type="ORF">A3A02_00590</name>
</gene>
<name>A0A1G1YIY5_9BACT</name>
<evidence type="ECO:0000313" key="2">
    <source>
        <dbReference type="Proteomes" id="UP000177376"/>
    </source>
</evidence>
<proteinExistence type="predicted"/>
<protein>
    <recommendedName>
        <fullName evidence="3">Rubredoxin-like domain-containing protein</fullName>
    </recommendedName>
</protein>
<sequence>MVKNQERKELFFKQIGEKAMNSLFPMPDHFWRCQDCGHEFYTCQSNLPPNLQPHWKCSNCGSFKITGGPIIQGGPFDEESSKQY</sequence>
<dbReference type="EMBL" id="MHIM01000033">
    <property type="protein sequence ID" value="OGY51660.1"/>
    <property type="molecule type" value="Genomic_DNA"/>
</dbReference>
<reference evidence="1 2" key="1">
    <citation type="journal article" date="2016" name="Nat. Commun.">
        <title>Thousands of microbial genomes shed light on interconnected biogeochemical processes in an aquifer system.</title>
        <authorList>
            <person name="Anantharaman K."/>
            <person name="Brown C.T."/>
            <person name="Hug L.A."/>
            <person name="Sharon I."/>
            <person name="Castelle C.J."/>
            <person name="Probst A.J."/>
            <person name="Thomas B.C."/>
            <person name="Singh A."/>
            <person name="Wilkins M.J."/>
            <person name="Karaoz U."/>
            <person name="Brodie E.L."/>
            <person name="Williams K.H."/>
            <person name="Hubbard S.S."/>
            <person name="Banfield J.F."/>
        </authorList>
    </citation>
    <scope>NUCLEOTIDE SEQUENCE [LARGE SCALE GENOMIC DNA]</scope>
</reference>
<dbReference type="Proteomes" id="UP000177376">
    <property type="component" value="Unassembled WGS sequence"/>
</dbReference>
<comment type="caution">
    <text evidence="1">The sequence shown here is derived from an EMBL/GenBank/DDBJ whole genome shotgun (WGS) entry which is preliminary data.</text>
</comment>
<dbReference type="AlphaFoldDB" id="A0A1G1YIY5"/>
<organism evidence="1 2">
    <name type="scientific">Candidatus Buchananbacteria bacterium RIFCSPLOWO2_01_FULL_39_33</name>
    <dbReference type="NCBI Taxonomy" id="1797543"/>
    <lineage>
        <taxon>Bacteria</taxon>
        <taxon>Candidatus Buchananiibacteriota</taxon>
    </lineage>
</organism>
<evidence type="ECO:0008006" key="3">
    <source>
        <dbReference type="Google" id="ProtNLM"/>
    </source>
</evidence>
<evidence type="ECO:0000313" key="1">
    <source>
        <dbReference type="EMBL" id="OGY51660.1"/>
    </source>
</evidence>
<accession>A0A1G1YIY5</accession>